<gene>
    <name evidence="2" type="ORF">P5G65_16390</name>
</gene>
<proteinExistence type="predicted"/>
<dbReference type="RefSeq" id="WP_268597393.1">
    <property type="nucleotide sequence ID" value="NZ_JAROBY010000026.1"/>
</dbReference>
<organism evidence="2 3">
    <name type="scientific">Paenibacillus chondroitinus</name>
    <dbReference type="NCBI Taxonomy" id="59842"/>
    <lineage>
        <taxon>Bacteria</taxon>
        <taxon>Bacillati</taxon>
        <taxon>Bacillota</taxon>
        <taxon>Bacilli</taxon>
        <taxon>Bacillales</taxon>
        <taxon>Paenibacillaceae</taxon>
        <taxon>Paenibacillus</taxon>
    </lineage>
</organism>
<evidence type="ECO:0000313" key="3">
    <source>
        <dbReference type="Proteomes" id="UP001355653"/>
    </source>
</evidence>
<keyword evidence="1" id="KW-0812">Transmembrane</keyword>
<keyword evidence="3" id="KW-1185">Reference proteome</keyword>
<reference evidence="2 3" key="1">
    <citation type="submission" date="2023-03" db="EMBL/GenBank/DDBJ databases">
        <title>Bacillus Genome Sequencing.</title>
        <authorList>
            <person name="Dunlap C."/>
        </authorList>
    </citation>
    <scope>NUCLEOTIDE SEQUENCE [LARGE SCALE GENOMIC DNA]</scope>
    <source>
        <strain evidence="2 3">NRS-1351</strain>
    </source>
</reference>
<dbReference type="EMBL" id="JAROBY010000026">
    <property type="protein sequence ID" value="MEB4795483.1"/>
    <property type="molecule type" value="Genomic_DNA"/>
</dbReference>
<evidence type="ECO:0000256" key="1">
    <source>
        <dbReference type="SAM" id="Phobius"/>
    </source>
</evidence>
<keyword evidence="1" id="KW-0472">Membrane</keyword>
<sequence>MISFITVAICLYLTYYTFIYAKLTWQNGNKTAGAFILLLAACFPPLTVWEVLK</sequence>
<feature type="transmembrane region" description="Helical" evidence="1">
    <location>
        <begin position="7"/>
        <end position="25"/>
    </location>
</feature>
<accession>A0ABU6DEU9</accession>
<dbReference type="Proteomes" id="UP001355653">
    <property type="component" value="Unassembled WGS sequence"/>
</dbReference>
<evidence type="ECO:0008006" key="4">
    <source>
        <dbReference type="Google" id="ProtNLM"/>
    </source>
</evidence>
<evidence type="ECO:0000313" key="2">
    <source>
        <dbReference type="EMBL" id="MEB4795483.1"/>
    </source>
</evidence>
<feature type="transmembrane region" description="Helical" evidence="1">
    <location>
        <begin position="31"/>
        <end position="52"/>
    </location>
</feature>
<keyword evidence="1" id="KW-1133">Transmembrane helix</keyword>
<protein>
    <recommendedName>
        <fullName evidence="4">TMhelix containing protein</fullName>
    </recommendedName>
</protein>
<comment type="caution">
    <text evidence="2">The sequence shown here is derived from an EMBL/GenBank/DDBJ whole genome shotgun (WGS) entry which is preliminary data.</text>
</comment>
<name>A0ABU6DEU9_9BACL</name>